<feature type="compositionally biased region" description="Polar residues" evidence="1">
    <location>
        <begin position="1"/>
        <end position="16"/>
    </location>
</feature>
<feature type="region of interest" description="Disordered" evidence="1">
    <location>
        <begin position="1"/>
        <end position="107"/>
    </location>
</feature>
<evidence type="ECO:0000256" key="1">
    <source>
        <dbReference type="SAM" id="MobiDB-lite"/>
    </source>
</evidence>
<comment type="caution">
    <text evidence="2">The sequence shown here is derived from an EMBL/GenBank/DDBJ whole genome shotgun (WGS) entry which is preliminary data.</text>
</comment>
<organism evidence="2 3">
    <name type="scientific">Acanthoscelides obtectus</name>
    <name type="common">Bean weevil</name>
    <name type="synonym">Bruchus obtectus</name>
    <dbReference type="NCBI Taxonomy" id="200917"/>
    <lineage>
        <taxon>Eukaryota</taxon>
        <taxon>Metazoa</taxon>
        <taxon>Ecdysozoa</taxon>
        <taxon>Arthropoda</taxon>
        <taxon>Hexapoda</taxon>
        <taxon>Insecta</taxon>
        <taxon>Pterygota</taxon>
        <taxon>Neoptera</taxon>
        <taxon>Endopterygota</taxon>
        <taxon>Coleoptera</taxon>
        <taxon>Polyphaga</taxon>
        <taxon>Cucujiformia</taxon>
        <taxon>Chrysomeloidea</taxon>
        <taxon>Chrysomelidae</taxon>
        <taxon>Bruchinae</taxon>
        <taxon>Bruchini</taxon>
        <taxon>Acanthoscelides</taxon>
    </lineage>
</organism>
<dbReference type="OrthoDB" id="6737616at2759"/>
<name>A0A9P0KVT1_ACAOB</name>
<evidence type="ECO:0000313" key="2">
    <source>
        <dbReference type="EMBL" id="CAH1983973.1"/>
    </source>
</evidence>
<proteinExistence type="predicted"/>
<sequence>MPADTSRSCSGTTRWSTGPARLWRKREGDHLNRTWSNPKTQKMAARTIPWTPTPHRRQYSNVPYATSPPNIKPPWPSTRANSTSKPSSSGAANAHTSRISKHGTPNT</sequence>
<feature type="compositionally biased region" description="Polar residues" evidence="1">
    <location>
        <begin position="59"/>
        <end position="69"/>
    </location>
</feature>
<keyword evidence="3" id="KW-1185">Reference proteome</keyword>
<accession>A0A9P0KVT1</accession>
<feature type="compositionally biased region" description="Polar residues" evidence="1">
    <location>
        <begin position="78"/>
        <end position="107"/>
    </location>
</feature>
<protein>
    <submittedName>
        <fullName evidence="2">Uncharacterized protein</fullName>
    </submittedName>
</protein>
<dbReference type="Proteomes" id="UP001152888">
    <property type="component" value="Unassembled WGS sequence"/>
</dbReference>
<reference evidence="2" key="1">
    <citation type="submission" date="2022-03" db="EMBL/GenBank/DDBJ databases">
        <authorList>
            <person name="Sayadi A."/>
        </authorList>
    </citation>
    <scope>NUCLEOTIDE SEQUENCE</scope>
</reference>
<dbReference type="EMBL" id="CAKOFQ010006949">
    <property type="protein sequence ID" value="CAH1983973.1"/>
    <property type="molecule type" value="Genomic_DNA"/>
</dbReference>
<evidence type="ECO:0000313" key="3">
    <source>
        <dbReference type="Proteomes" id="UP001152888"/>
    </source>
</evidence>
<gene>
    <name evidence="2" type="ORF">ACAOBT_LOCUS15844</name>
</gene>
<dbReference type="AlphaFoldDB" id="A0A9P0KVT1"/>